<dbReference type="PRINTS" id="PR01415">
    <property type="entry name" value="ANKYRIN"/>
</dbReference>
<feature type="repeat" description="ANK" evidence="10">
    <location>
        <begin position="34"/>
        <end position="66"/>
    </location>
</feature>
<dbReference type="InterPro" id="IPR011029">
    <property type="entry name" value="DEATH-like_dom_sf"/>
</dbReference>
<dbReference type="PROSITE" id="PS51424">
    <property type="entry name" value="ROC"/>
    <property type="match status" value="1"/>
</dbReference>
<dbReference type="Pfam" id="PF12796">
    <property type="entry name" value="Ank_2"/>
    <property type="match status" value="1"/>
</dbReference>
<evidence type="ECO:0000313" key="14">
    <source>
        <dbReference type="Proteomes" id="UP000694941"/>
    </source>
</evidence>
<evidence type="ECO:0000256" key="6">
    <source>
        <dbReference type="ARBA" id="ARBA00022741"/>
    </source>
</evidence>
<dbReference type="Gene3D" id="1.10.533.10">
    <property type="entry name" value="Death Domain, Fas"/>
    <property type="match status" value="1"/>
</dbReference>
<keyword evidence="8 10" id="KW-0040">ANK repeat</keyword>
<dbReference type="PROSITE" id="PS50088">
    <property type="entry name" value="ANK_REPEAT"/>
    <property type="match status" value="6"/>
</dbReference>
<sequence length="996" mass="110910">HGETAVHIAAGLGQLEIVKFLHSHGADISLLDSHGDSAIYWAARQGHSEVIKYLFEQRVSVDTQNKAGETALHVAARYGHSDTLKLLCKFGANYNMPDEHGETALHIAVWHGFPRIVFVLCEVGASPNLKNKEEETPLHCATARGHAESVRCLLEAGADVNLLDKNGCTPLHLATRRHHVVVAMLLLQASCQVDVVDHHGEAPIHIVAREGLLPLAQNLCAFGCRVDIPNQDGIPAEITALAQGFTDIGELLNRLRNEQLREDYIAQLIPTTQPISRVKLKLFGHSGVGKTTLVDSLKCGYFSSFFRRSRASSPTPSDHRKSKNSCNSSTSSIELSVATSNSIPLIFETNMEYYTKGVDIQQLSIPGVGDLSVWEFSGHEPYFIVYDHFIGNTNCLHAIVFRMNDPPEVRYQQILFWLHFLQVRIPPIEPLSYCGRSKNPAKVVLIATHADVAGIYRNSSSGEYMNTEVTPMLQDLRKQFENILDLHDTVYITDAHVAGSPGMKHLKQYLSTEKVKVVQNLPKQTGFLDSMISHLPSWRKSSAVFPVLSWQQFVDMVHLQINPLAGEDHMKELITQLQLTGEVLYLKSESQDVVVLNPRWLCVDVVGQLLSHDHLQQARVTGCYTVDDIQLLFPETDALDLLQVLEALHLCTQCESDGDIEYEFPVFNLVETLEGLWDENDLRYHNGVYGGVQIRPQAGMCHVIPRLFPRVQVQLRRSIHQHPDPENDLYQWHLGSKFCSGCLEGIITLTDHEAIEIKVRGPNSHKIDSFYFLEDLLSVVDQVLGDICPGLVVERHFLSASQLQSHVDNPVSFPPDLVMKQLIKNGPDAVIERENVQEKVLDLFCSGATELQRYLNPDSGVSPGLTLAPDIHVSHLSVLTRQNLCAILDPPESMGRDWCMLGVRLGMTDELPHIDPGENSRNSPTARTLEQWSKNPNSTIKSLLSKLEELGREDAIQIILKCGPLFKVRPSEVEIVAEDVVIVGAGSHTSSSNLSR</sequence>
<keyword evidence="7" id="KW-0638">Presynaptic neurotoxin</keyword>
<dbReference type="CDD" id="cd08782">
    <property type="entry name" value="Death_DAPK1"/>
    <property type="match status" value="1"/>
</dbReference>
<dbReference type="InterPro" id="IPR000488">
    <property type="entry name" value="Death_dom"/>
</dbReference>
<protein>
    <submittedName>
        <fullName evidence="15">Death-associated protein kinase 1-like</fullName>
    </submittedName>
</protein>
<gene>
    <name evidence="15" type="primary">LOC106473839</name>
</gene>
<dbReference type="InterPro" id="IPR036770">
    <property type="entry name" value="Ankyrin_rpt-contain_sf"/>
</dbReference>
<dbReference type="Proteomes" id="UP000694941">
    <property type="component" value="Unplaced"/>
</dbReference>
<dbReference type="InterPro" id="IPR027417">
    <property type="entry name" value="P-loop_NTPase"/>
</dbReference>
<feature type="domain" description="Roc" evidence="13">
    <location>
        <begin position="271"/>
        <end position="517"/>
    </location>
</feature>
<accession>A0ABM1TPX7</accession>
<keyword evidence="6" id="KW-0547">Nucleotide-binding</keyword>
<feature type="repeat" description="ANK" evidence="10">
    <location>
        <begin position="133"/>
        <end position="165"/>
    </location>
</feature>
<dbReference type="PROSITE" id="PS50017">
    <property type="entry name" value="DEATH_DOMAIN"/>
    <property type="match status" value="1"/>
</dbReference>
<evidence type="ECO:0000256" key="10">
    <source>
        <dbReference type="PROSITE-ProRule" id="PRU00023"/>
    </source>
</evidence>
<evidence type="ECO:0000256" key="2">
    <source>
        <dbReference type="ARBA" id="ARBA00004175"/>
    </source>
</evidence>
<dbReference type="Pfam" id="PF00023">
    <property type="entry name" value="Ank"/>
    <property type="match status" value="2"/>
</dbReference>
<evidence type="ECO:0000256" key="5">
    <source>
        <dbReference type="ARBA" id="ARBA00022737"/>
    </source>
</evidence>
<dbReference type="PANTHER" id="PTHR24171">
    <property type="entry name" value="ANKYRIN REPEAT DOMAIN-CONTAINING PROTEIN 39-RELATED"/>
    <property type="match status" value="1"/>
</dbReference>
<evidence type="ECO:0000259" key="12">
    <source>
        <dbReference type="PROSITE" id="PS50017"/>
    </source>
</evidence>
<keyword evidence="7" id="KW-0528">Neurotoxin</keyword>
<reference evidence="15" key="1">
    <citation type="submission" date="2025-08" db="UniProtKB">
        <authorList>
            <consortium name="RefSeq"/>
        </authorList>
    </citation>
    <scope>IDENTIFICATION</scope>
    <source>
        <tissue evidence="15">Muscle</tissue>
    </source>
</reference>
<dbReference type="SUPFAM" id="SSF48403">
    <property type="entry name" value="Ankyrin repeat"/>
    <property type="match status" value="1"/>
</dbReference>
<comment type="subcellular location">
    <subcellularLocation>
        <location evidence="2">Target cell membrane</location>
    </subcellularLocation>
</comment>
<comment type="cofactor">
    <cofactor evidence="1">
        <name>Mg(2+)</name>
        <dbReference type="ChEBI" id="CHEBI:18420"/>
    </cofactor>
</comment>
<feature type="repeat" description="ANK" evidence="10">
    <location>
        <begin position="100"/>
        <end position="132"/>
    </location>
</feature>
<dbReference type="GeneID" id="106473839"/>
<keyword evidence="7" id="KW-0800">Toxin</keyword>
<evidence type="ECO:0000313" key="15">
    <source>
        <dbReference type="RefSeq" id="XP_022257933.1"/>
    </source>
</evidence>
<dbReference type="Pfam" id="PF13637">
    <property type="entry name" value="Ank_4"/>
    <property type="match status" value="1"/>
</dbReference>
<dbReference type="PANTHER" id="PTHR24171:SF9">
    <property type="entry name" value="ANKYRIN REPEAT DOMAIN-CONTAINING PROTEIN 39"/>
    <property type="match status" value="1"/>
</dbReference>
<dbReference type="SUPFAM" id="SSF52540">
    <property type="entry name" value="P-loop containing nucleoside triphosphate hydrolases"/>
    <property type="match status" value="1"/>
</dbReference>
<feature type="repeat" description="ANK" evidence="10">
    <location>
        <begin position="1"/>
        <end position="33"/>
    </location>
</feature>
<evidence type="ECO:0000256" key="7">
    <source>
        <dbReference type="ARBA" id="ARBA00023028"/>
    </source>
</evidence>
<dbReference type="InterPro" id="IPR002110">
    <property type="entry name" value="Ankyrin_rpt"/>
</dbReference>
<keyword evidence="9" id="KW-0472">Membrane</keyword>
<feature type="repeat" description="ANK" evidence="10">
    <location>
        <begin position="67"/>
        <end position="99"/>
    </location>
</feature>
<keyword evidence="14" id="KW-1185">Reference proteome</keyword>
<dbReference type="Gene3D" id="3.40.50.300">
    <property type="entry name" value="P-loop containing nucleotide triphosphate hydrolases"/>
    <property type="match status" value="1"/>
</dbReference>
<keyword evidence="4" id="KW-1052">Target cell membrane</keyword>
<feature type="repeat" description="ANK" evidence="10">
    <location>
        <begin position="166"/>
        <end position="198"/>
    </location>
</feature>
<dbReference type="InterPro" id="IPR020859">
    <property type="entry name" value="ROC"/>
</dbReference>
<dbReference type="SUPFAM" id="SSF47986">
    <property type="entry name" value="DEATH domain"/>
    <property type="match status" value="1"/>
</dbReference>
<name>A0ABM1TPX7_LIMPO</name>
<feature type="region of interest" description="Disordered" evidence="11">
    <location>
        <begin position="308"/>
        <end position="329"/>
    </location>
</feature>
<evidence type="ECO:0000259" key="13">
    <source>
        <dbReference type="PROSITE" id="PS51424"/>
    </source>
</evidence>
<evidence type="ECO:0000256" key="3">
    <source>
        <dbReference type="ARBA" id="ARBA00022483"/>
    </source>
</evidence>
<evidence type="ECO:0000256" key="8">
    <source>
        <dbReference type="ARBA" id="ARBA00023043"/>
    </source>
</evidence>
<evidence type="ECO:0000256" key="1">
    <source>
        <dbReference type="ARBA" id="ARBA00001946"/>
    </source>
</evidence>
<dbReference type="RefSeq" id="XP_022257933.1">
    <property type="nucleotide sequence ID" value="XM_022402225.1"/>
</dbReference>
<dbReference type="SMART" id="SM00005">
    <property type="entry name" value="DEATH"/>
    <property type="match status" value="1"/>
</dbReference>
<evidence type="ECO:0000256" key="11">
    <source>
        <dbReference type="SAM" id="MobiDB-lite"/>
    </source>
</evidence>
<evidence type="ECO:0000256" key="4">
    <source>
        <dbReference type="ARBA" id="ARBA00022537"/>
    </source>
</evidence>
<dbReference type="Gene3D" id="1.25.40.20">
    <property type="entry name" value="Ankyrin repeat-containing domain"/>
    <property type="match status" value="2"/>
</dbReference>
<dbReference type="Pfam" id="PF00531">
    <property type="entry name" value="Death"/>
    <property type="match status" value="1"/>
</dbReference>
<dbReference type="SMART" id="SM00248">
    <property type="entry name" value="ANK"/>
    <property type="match status" value="7"/>
</dbReference>
<evidence type="ECO:0000256" key="9">
    <source>
        <dbReference type="ARBA" id="ARBA00023298"/>
    </source>
</evidence>
<keyword evidence="3" id="KW-0268">Exocytosis</keyword>
<keyword evidence="9" id="KW-1053">Target membrane</keyword>
<feature type="non-terminal residue" evidence="15">
    <location>
        <position position="1"/>
    </location>
</feature>
<proteinExistence type="predicted"/>
<keyword evidence="5" id="KW-0677">Repeat</keyword>
<feature type="domain" description="Death" evidence="12">
    <location>
        <begin position="892"/>
        <end position="963"/>
    </location>
</feature>
<dbReference type="PROSITE" id="PS50297">
    <property type="entry name" value="ANK_REP_REGION"/>
    <property type="match status" value="6"/>
</dbReference>
<organism evidence="14 15">
    <name type="scientific">Limulus polyphemus</name>
    <name type="common">Atlantic horseshoe crab</name>
    <dbReference type="NCBI Taxonomy" id="6850"/>
    <lineage>
        <taxon>Eukaryota</taxon>
        <taxon>Metazoa</taxon>
        <taxon>Ecdysozoa</taxon>
        <taxon>Arthropoda</taxon>
        <taxon>Chelicerata</taxon>
        <taxon>Merostomata</taxon>
        <taxon>Xiphosura</taxon>
        <taxon>Limulidae</taxon>
        <taxon>Limulus</taxon>
    </lineage>
</organism>